<accession>C0PC02</accession>
<dbReference type="OrthoDB" id="673136at2759"/>
<evidence type="ECO:0000313" key="3">
    <source>
        <dbReference type="EMBL" id="ACN31697.1"/>
    </source>
</evidence>
<feature type="domain" description="DUF4216" evidence="2">
    <location>
        <begin position="127"/>
        <end position="203"/>
    </location>
</feature>
<organism evidence="3">
    <name type="scientific">Zea mays</name>
    <name type="common">Maize</name>
    <dbReference type="NCBI Taxonomy" id="4577"/>
    <lineage>
        <taxon>Eukaryota</taxon>
        <taxon>Viridiplantae</taxon>
        <taxon>Streptophyta</taxon>
        <taxon>Embryophyta</taxon>
        <taxon>Tracheophyta</taxon>
        <taxon>Spermatophyta</taxon>
        <taxon>Magnoliopsida</taxon>
        <taxon>Liliopsida</taxon>
        <taxon>Poales</taxon>
        <taxon>Poaceae</taxon>
        <taxon>PACMAD clade</taxon>
        <taxon>Panicoideae</taxon>
        <taxon>Andropogonodae</taxon>
        <taxon>Andropogoneae</taxon>
        <taxon>Tripsacinae</taxon>
        <taxon>Zea</taxon>
    </lineage>
</organism>
<feature type="region of interest" description="Disordered" evidence="1">
    <location>
        <begin position="280"/>
        <end position="317"/>
    </location>
</feature>
<reference evidence="3" key="1">
    <citation type="journal article" date="2009" name="PLoS Genet.">
        <title>Sequencing, mapping, and analysis of 27,455 maize full-length cDNAs.</title>
        <authorList>
            <person name="Soderlund C."/>
            <person name="Descour A."/>
            <person name="Kudrna D."/>
            <person name="Bomhoff M."/>
            <person name="Boyd L."/>
            <person name="Currie J."/>
            <person name="Angelova A."/>
            <person name="Collura K."/>
            <person name="Wissotski M."/>
            <person name="Ashley E."/>
            <person name="Morrow D."/>
            <person name="Fernandes J."/>
            <person name="Walbot V."/>
            <person name="Yu Y."/>
        </authorList>
    </citation>
    <scope>NUCLEOTIDE SEQUENCE</scope>
    <source>
        <strain evidence="3">B73</strain>
    </source>
</reference>
<dbReference type="KEGG" id="zma:100382964"/>
<proteinExistence type="evidence at transcript level"/>
<dbReference type="PANTHER" id="PTHR48258:SF14">
    <property type="entry name" value="OS02G0583300 PROTEIN"/>
    <property type="match status" value="1"/>
</dbReference>
<dbReference type="GeneID" id="100382964"/>
<sequence length="317" mass="36521">MSSYLASSRRRREIAIHSELQGIDDQALATKWSGSSSSTELKTLSICLVKITRLKYEGTTHVDEDLYSLACWPDRRVRSYTACIINGVRFHTLARDEHRNTQNSTIKSAGTHGDDTIDFYGTITDIIELSYSKNNKGRRTVILLRCEWYNLERRTYQMKDDGYFKSINNQGRWYKNDPFIIATDASQVFFLEDTKLGACWQVVQEFGHRHIFVVEETDTNEPIHEQVHMRCQEAYQEEHTSLRDGAVGDIHPDLDLLHMDNEPGSPISRNLVEKICRQKHTTQGDNTHGDEEYEDDTYLQYHSPEEGNTSGEDGDDD</sequence>
<dbReference type="RefSeq" id="NP_001169119.1">
    <property type="nucleotide sequence ID" value="NM_001175648.1"/>
</dbReference>
<dbReference type="InterPro" id="IPR025312">
    <property type="entry name" value="DUF4216"/>
</dbReference>
<evidence type="ECO:0000259" key="2">
    <source>
        <dbReference type="Pfam" id="PF13952"/>
    </source>
</evidence>
<dbReference type="EMBL" id="BT065821">
    <property type="protein sequence ID" value="ACN31697.1"/>
    <property type="molecule type" value="mRNA"/>
</dbReference>
<evidence type="ECO:0000256" key="1">
    <source>
        <dbReference type="SAM" id="MobiDB-lite"/>
    </source>
</evidence>
<dbReference type="Pfam" id="PF13952">
    <property type="entry name" value="DUF4216"/>
    <property type="match status" value="1"/>
</dbReference>
<name>C0PC02_MAIZE</name>
<dbReference type="PANTHER" id="PTHR48258">
    <property type="entry name" value="DUF4218 DOMAIN-CONTAINING PROTEIN-RELATED"/>
    <property type="match status" value="1"/>
</dbReference>
<protein>
    <recommendedName>
        <fullName evidence="2">DUF4216 domain-containing protein</fullName>
    </recommendedName>
</protein>
<dbReference type="AlphaFoldDB" id="C0PC02"/>